<evidence type="ECO:0000256" key="3">
    <source>
        <dbReference type="ARBA" id="ARBA00023002"/>
    </source>
</evidence>
<evidence type="ECO:0000313" key="11">
    <source>
        <dbReference type="Proteomes" id="UP000321425"/>
    </source>
</evidence>
<evidence type="ECO:0000256" key="1">
    <source>
        <dbReference type="ARBA" id="ARBA00007905"/>
    </source>
</evidence>
<evidence type="ECO:0000313" key="8">
    <source>
        <dbReference type="EMBL" id="GEK89604.1"/>
    </source>
</evidence>
<dbReference type="CDD" id="cd19133">
    <property type="entry name" value="AKR_AKR5F1"/>
    <property type="match status" value="1"/>
</dbReference>
<accession>A0A1H7UG82</accession>
<reference evidence="8 11" key="2">
    <citation type="submission" date="2019-07" db="EMBL/GenBank/DDBJ databases">
        <title>Whole genome shotgun sequence of Alkalibacterium putridalgicola NBRC 103243.</title>
        <authorList>
            <person name="Hosoyama A."/>
            <person name="Uohara A."/>
            <person name="Ohji S."/>
            <person name="Ichikawa N."/>
        </authorList>
    </citation>
    <scope>NUCLEOTIDE SEQUENCE [LARGE SCALE GENOMIC DNA]</scope>
    <source>
        <strain evidence="8 11">NBRC 103243</strain>
    </source>
</reference>
<comment type="similarity">
    <text evidence="1">Belongs to the aldo/keto reductase family.</text>
</comment>
<dbReference type="PROSITE" id="PS00798">
    <property type="entry name" value="ALDOKETO_REDUCTASE_1"/>
    <property type="match status" value="1"/>
</dbReference>
<dbReference type="RefSeq" id="WP_091488408.1">
    <property type="nucleotide sequence ID" value="NZ_BJUX01000018.1"/>
</dbReference>
<evidence type="ECO:0000259" key="7">
    <source>
        <dbReference type="Pfam" id="PF00248"/>
    </source>
</evidence>
<evidence type="ECO:0000313" key="9">
    <source>
        <dbReference type="EMBL" id="SEL95819.1"/>
    </source>
</evidence>
<dbReference type="PANTHER" id="PTHR43827">
    <property type="entry name" value="2,5-DIKETO-D-GLUCONIC ACID REDUCTASE"/>
    <property type="match status" value="1"/>
</dbReference>
<dbReference type="Pfam" id="PF00248">
    <property type="entry name" value="Aldo_ket_red"/>
    <property type="match status" value="1"/>
</dbReference>
<keyword evidence="2" id="KW-0521">NADP</keyword>
<dbReference type="Gene3D" id="3.20.20.100">
    <property type="entry name" value="NADP-dependent oxidoreductase domain"/>
    <property type="match status" value="1"/>
</dbReference>
<reference evidence="9 10" key="1">
    <citation type="submission" date="2016-10" db="EMBL/GenBank/DDBJ databases">
        <authorList>
            <person name="de Groot N.N."/>
        </authorList>
    </citation>
    <scope>NUCLEOTIDE SEQUENCE [LARGE SCALE GENOMIC DNA]</scope>
    <source>
        <strain evidence="9 10">DSM 19182</strain>
    </source>
</reference>
<dbReference type="EMBL" id="FOBL01000017">
    <property type="protein sequence ID" value="SEL95819.1"/>
    <property type="molecule type" value="Genomic_DNA"/>
</dbReference>
<dbReference type="FunFam" id="3.20.20.100:FF:000015">
    <property type="entry name" value="Oxidoreductase, aldo/keto reductase family"/>
    <property type="match status" value="1"/>
</dbReference>
<gene>
    <name evidence="8" type="ORF">APU01nite_16430</name>
    <name evidence="9" type="ORF">SAMN04488100_11736</name>
</gene>
<dbReference type="GO" id="GO:0016616">
    <property type="term" value="F:oxidoreductase activity, acting on the CH-OH group of donors, NAD or NADP as acceptor"/>
    <property type="evidence" value="ECO:0007669"/>
    <property type="project" value="UniProtKB-ARBA"/>
</dbReference>
<dbReference type="Proteomes" id="UP000198548">
    <property type="component" value="Unassembled WGS sequence"/>
</dbReference>
<dbReference type="Proteomes" id="UP000321425">
    <property type="component" value="Unassembled WGS sequence"/>
</dbReference>
<dbReference type="PANTHER" id="PTHR43827:SF3">
    <property type="entry name" value="NADP-DEPENDENT OXIDOREDUCTASE DOMAIN-CONTAINING PROTEIN"/>
    <property type="match status" value="1"/>
</dbReference>
<evidence type="ECO:0000256" key="5">
    <source>
        <dbReference type="PIRSR" id="PIRSR000097-2"/>
    </source>
</evidence>
<name>A0A1H7UG82_9LACT</name>
<keyword evidence="3" id="KW-0560">Oxidoreductase</keyword>
<dbReference type="SUPFAM" id="SSF51430">
    <property type="entry name" value="NAD(P)-linked oxidoreductase"/>
    <property type="match status" value="1"/>
</dbReference>
<keyword evidence="11" id="KW-1185">Reference proteome</keyword>
<dbReference type="InterPro" id="IPR018170">
    <property type="entry name" value="Aldo/ket_reductase_CS"/>
</dbReference>
<protein>
    <submittedName>
        <fullName evidence="8">2,5-diketo-D-gluconic acid reductase</fullName>
    </submittedName>
    <submittedName>
        <fullName evidence="9">Aldo/keto reductase</fullName>
    </submittedName>
</protein>
<dbReference type="EMBL" id="BJUX01000018">
    <property type="protein sequence ID" value="GEK89604.1"/>
    <property type="molecule type" value="Genomic_DNA"/>
</dbReference>
<feature type="binding site" evidence="5">
    <location>
        <position position="107"/>
    </location>
    <ligand>
        <name>substrate</name>
    </ligand>
</feature>
<dbReference type="InterPro" id="IPR023210">
    <property type="entry name" value="NADP_OxRdtase_dom"/>
</dbReference>
<sequence>METIKLNNGLEMPLLGFGVFQIPDENECEQAVLDALETGYRLIDTARSYTNEEAVGRAIKKSGVPREEIFLTTKLWIEDTGYESTLAAVDEALERLQVDYIDLYLIHQPYGDVYGSWRAMEELNKEGKLKAIGVSNFHSDRLVDLILHNDVTPAVNQIETHPFYQRKEDHAVMEEYGVVHESWAPFAEGKDDIFNNDTLVEIGKKYDKTAAQVILRWLTQNNIVAIPKSVHKNRIEQNFNSQDFTLSEEDMNRISELNEGQSLFFDHRDHEMVKRFSGVSIADREQQKK</sequence>
<evidence type="ECO:0000256" key="6">
    <source>
        <dbReference type="PIRSR" id="PIRSR000097-3"/>
    </source>
</evidence>
<feature type="domain" description="NADP-dependent oxidoreductase" evidence="7">
    <location>
        <begin position="15"/>
        <end position="259"/>
    </location>
</feature>
<evidence type="ECO:0000256" key="2">
    <source>
        <dbReference type="ARBA" id="ARBA00022857"/>
    </source>
</evidence>
<dbReference type="STRING" id="426703.SAMN04488100_11736"/>
<dbReference type="PIRSF" id="PIRSF000097">
    <property type="entry name" value="AKR"/>
    <property type="match status" value="1"/>
</dbReference>
<evidence type="ECO:0000313" key="10">
    <source>
        <dbReference type="Proteomes" id="UP000198548"/>
    </source>
</evidence>
<dbReference type="InterPro" id="IPR020471">
    <property type="entry name" value="AKR"/>
</dbReference>
<organism evidence="9 10">
    <name type="scientific">Alkalibacterium putridalgicola</name>
    <dbReference type="NCBI Taxonomy" id="426703"/>
    <lineage>
        <taxon>Bacteria</taxon>
        <taxon>Bacillati</taxon>
        <taxon>Bacillota</taxon>
        <taxon>Bacilli</taxon>
        <taxon>Lactobacillales</taxon>
        <taxon>Carnobacteriaceae</taxon>
        <taxon>Alkalibacterium</taxon>
    </lineage>
</organism>
<proteinExistence type="inferred from homology"/>
<evidence type="ECO:0000256" key="4">
    <source>
        <dbReference type="PIRSR" id="PIRSR000097-1"/>
    </source>
</evidence>
<dbReference type="OrthoDB" id="191683at2"/>
<dbReference type="PRINTS" id="PR00069">
    <property type="entry name" value="ALDKETRDTASE"/>
</dbReference>
<feature type="active site" description="Proton donor" evidence="4">
    <location>
        <position position="49"/>
    </location>
</feature>
<feature type="site" description="Lowers pKa of active site Tyr" evidence="6">
    <location>
        <position position="74"/>
    </location>
</feature>
<dbReference type="InterPro" id="IPR036812">
    <property type="entry name" value="NAD(P)_OxRdtase_dom_sf"/>
</dbReference>
<dbReference type="AlphaFoldDB" id="A0A1H7UG82"/>